<reference evidence="4 5" key="1">
    <citation type="journal article" date="2024" name="IMA Fungus">
        <title>IMA Genome - F19 : A genome assembly and annotation guide to empower mycologists, including annotated draft genome sequences of Ceratocystis pirilliformis, Diaporthe australafricana, Fusarium ophioides, Paecilomyces lecythidis, and Sporothrix stenoceras.</title>
        <authorList>
            <person name="Aylward J."/>
            <person name="Wilson A.M."/>
            <person name="Visagie C.M."/>
            <person name="Spraker J."/>
            <person name="Barnes I."/>
            <person name="Buitendag C."/>
            <person name="Ceriani C."/>
            <person name="Del Mar Angel L."/>
            <person name="du Plessis D."/>
            <person name="Fuchs T."/>
            <person name="Gasser K."/>
            <person name="Kramer D."/>
            <person name="Li W."/>
            <person name="Munsamy K."/>
            <person name="Piso A."/>
            <person name="Price J.L."/>
            <person name="Sonnekus B."/>
            <person name="Thomas C."/>
            <person name="van der Nest A."/>
            <person name="van Dijk A."/>
            <person name="van Heerden A."/>
            <person name="van Vuuren N."/>
            <person name="Yilmaz N."/>
            <person name="Duong T.A."/>
            <person name="van der Merwe N.A."/>
            <person name="Wingfield M.J."/>
            <person name="Wingfield B.D."/>
        </authorList>
    </citation>
    <scope>NUCLEOTIDE SEQUENCE [LARGE SCALE GENOMIC DNA]</scope>
    <source>
        <strain evidence="4 5">CMW 18300</strain>
    </source>
</reference>
<evidence type="ECO:0000259" key="3">
    <source>
        <dbReference type="Pfam" id="PF04082"/>
    </source>
</evidence>
<keyword evidence="2" id="KW-0539">Nucleus</keyword>
<protein>
    <recommendedName>
        <fullName evidence="3">Xylanolytic transcriptional activator regulatory domain-containing protein</fullName>
    </recommendedName>
</protein>
<dbReference type="InterPro" id="IPR007219">
    <property type="entry name" value="XnlR_reg_dom"/>
</dbReference>
<sequence length="547" mass="60813">MPCREDALALFTEYLDNTDFHIVNLLHHPTVQIMIHDLYTQLRQGEKASLGSAAFVLSFCAASAFFWDQEFPTSFNFLSEENAAAHSRIWRAAAFDLLDQSQRAAAHSLDAIFARLILADLIYNMEGTSSRFRYIQSGARAAAYEMGLHLIDLPGQDTGDTNFSREMKRRVWWYLASTDWLLGSMCGPSSRIYTVNPRHMQVNKPHYIAEFDQMIPMYGAWSEMALIHMNMRIRLGEICRQVVDALPLGSGDIDNLPYSKIAALDRLYEQLQLDIPTIISMADTNSMDTTAQRLSLQRSIGMLSLNARWARLLRPLLQTNSLPKQFEVFRRKCLVSTETVIDIASTVLSAAVDSPSSADSENRNVNSRRSPYRSGLVINHLFMACAILATDPALRDNTGSGESTHIDAGTERRRSALANACRLLEKAGEKSGMAAAMVRRLVGVLRKHRVLGVENDGRSLPVENMTGELAGPDESSMQNLHQPLPMPDPSVDPTGQHQGIPQGWVFDSGMMDPVGLGGIWNEFLGRNPTDDGWQQLFADLDSFAGGV</sequence>
<evidence type="ECO:0000313" key="4">
    <source>
        <dbReference type="EMBL" id="KAL1848016.1"/>
    </source>
</evidence>
<accession>A0ABR3VXY0</accession>
<dbReference type="Proteomes" id="UP001583177">
    <property type="component" value="Unassembled WGS sequence"/>
</dbReference>
<gene>
    <name evidence="4" type="ORF">Daus18300_013738</name>
</gene>
<dbReference type="CDD" id="cd12148">
    <property type="entry name" value="fungal_TF_MHR"/>
    <property type="match status" value="1"/>
</dbReference>
<comment type="subcellular location">
    <subcellularLocation>
        <location evidence="1">Nucleus</location>
    </subcellularLocation>
</comment>
<dbReference type="EMBL" id="JAWRVE010000227">
    <property type="protein sequence ID" value="KAL1848016.1"/>
    <property type="molecule type" value="Genomic_DNA"/>
</dbReference>
<evidence type="ECO:0000313" key="5">
    <source>
        <dbReference type="Proteomes" id="UP001583177"/>
    </source>
</evidence>
<dbReference type="Pfam" id="PF04082">
    <property type="entry name" value="Fungal_trans"/>
    <property type="match status" value="1"/>
</dbReference>
<evidence type="ECO:0000256" key="2">
    <source>
        <dbReference type="ARBA" id="ARBA00023242"/>
    </source>
</evidence>
<feature type="domain" description="Xylanolytic transcriptional activator regulatory" evidence="3">
    <location>
        <begin position="14"/>
        <end position="190"/>
    </location>
</feature>
<dbReference type="PANTHER" id="PTHR31001:SF90">
    <property type="entry name" value="CENTROMERE DNA-BINDING PROTEIN COMPLEX CBF3 SUBUNIT B"/>
    <property type="match status" value="1"/>
</dbReference>
<evidence type="ECO:0000256" key="1">
    <source>
        <dbReference type="ARBA" id="ARBA00004123"/>
    </source>
</evidence>
<organism evidence="4 5">
    <name type="scientific">Diaporthe australafricana</name>
    <dbReference type="NCBI Taxonomy" id="127596"/>
    <lineage>
        <taxon>Eukaryota</taxon>
        <taxon>Fungi</taxon>
        <taxon>Dikarya</taxon>
        <taxon>Ascomycota</taxon>
        <taxon>Pezizomycotina</taxon>
        <taxon>Sordariomycetes</taxon>
        <taxon>Sordariomycetidae</taxon>
        <taxon>Diaporthales</taxon>
        <taxon>Diaporthaceae</taxon>
        <taxon>Diaporthe</taxon>
    </lineage>
</organism>
<name>A0ABR3VXY0_9PEZI</name>
<proteinExistence type="predicted"/>
<dbReference type="PANTHER" id="PTHR31001">
    <property type="entry name" value="UNCHARACTERIZED TRANSCRIPTIONAL REGULATORY PROTEIN"/>
    <property type="match status" value="1"/>
</dbReference>
<keyword evidence="5" id="KW-1185">Reference proteome</keyword>
<dbReference type="InterPro" id="IPR050613">
    <property type="entry name" value="Sec_Metabolite_Reg"/>
</dbReference>
<comment type="caution">
    <text evidence="4">The sequence shown here is derived from an EMBL/GenBank/DDBJ whole genome shotgun (WGS) entry which is preliminary data.</text>
</comment>